<dbReference type="EMBL" id="LGRX02010270">
    <property type="protein sequence ID" value="KAK3270654.1"/>
    <property type="molecule type" value="Genomic_DNA"/>
</dbReference>
<dbReference type="SUPFAM" id="SSF57850">
    <property type="entry name" value="RING/U-box"/>
    <property type="match status" value="1"/>
</dbReference>
<sequence length="223" mass="25606">MESRKPVIERGTQLFFSAINEDKFPQECAERLYGVKMNDPVGRLVYNCWVTLVKYAGVASEEGINDAMLQGRMPEYFEGLVQALPLERHSHYTYSLIERKLFDSIPWDRDLLAKFAGTFSYESMEETSASHMLHRACAEHSLGRNNSCPSCRFQLPKNLCIGGSYAIDSCEKQLETRLREWIISGMCDRCVMHYHEKDPLILLDDPNGQNRMVQQSSLEPLNL</sequence>
<dbReference type="InterPro" id="IPR013083">
    <property type="entry name" value="Znf_RING/FYVE/PHD"/>
</dbReference>
<dbReference type="AlphaFoldDB" id="A0AAE0G347"/>
<gene>
    <name evidence="1" type="ORF">CYMTET_20963</name>
</gene>
<protein>
    <submittedName>
        <fullName evidence="1">Uncharacterized protein</fullName>
    </submittedName>
</protein>
<comment type="caution">
    <text evidence="1">The sequence shown here is derived from an EMBL/GenBank/DDBJ whole genome shotgun (WGS) entry which is preliminary data.</text>
</comment>
<reference evidence="1 2" key="1">
    <citation type="journal article" date="2015" name="Genome Biol. Evol.">
        <title>Comparative Genomics of a Bacterivorous Green Alga Reveals Evolutionary Causalities and Consequences of Phago-Mixotrophic Mode of Nutrition.</title>
        <authorList>
            <person name="Burns J.A."/>
            <person name="Paasch A."/>
            <person name="Narechania A."/>
            <person name="Kim E."/>
        </authorList>
    </citation>
    <scope>NUCLEOTIDE SEQUENCE [LARGE SCALE GENOMIC DNA]</scope>
    <source>
        <strain evidence="1 2">PLY_AMNH</strain>
    </source>
</reference>
<evidence type="ECO:0000313" key="2">
    <source>
        <dbReference type="Proteomes" id="UP001190700"/>
    </source>
</evidence>
<accession>A0AAE0G347</accession>
<name>A0AAE0G347_9CHLO</name>
<proteinExistence type="predicted"/>
<evidence type="ECO:0000313" key="1">
    <source>
        <dbReference type="EMBL" id="KAK3270654.1"/>
    </source>
</evidence>
<dbReference type="Gene3D" id="3.30.40.10">
    <property type="entry name" value="Zinc/RING finger domain, C3HC4 (zinc finger)"/>
    <property type="match status" value="1"/>
</dbReference>
<keyword evidence="2" id="KW-1185">Reference proteome</keyword>
<dbReference type="Proteomes" id="UP001190700">
    <property type="component" value="Unassembled WGS sequence"/>
</dbReference>
<organism evidence="1 2">
    <name type="scientific">Cymbomonas tetramitiformis</name>
    <dbReference type="NCBI Taxonomy" id="36881"/>
    <lineage>
        <taxon>Eukaryota</taxon>
        <taxon>Viridiplantae</taxon>
        <taxon>Chlorophyta</taxon>
        <taxon>Pyramimonadophyceae</taxon>
        <taxon>Pyramimonadales</taxon>
        <taxon>Pyramimonadaceae</taxon>
        <taxon>Cymbomonas</taxon>
    </lineage>
</organism>